<dbReference type="Proteomes" id="UP001320420">
    <property type="component" value="Unassembled WGS sequence"/>
</dbReference>
<keyword evidence="7" id="KW-1185">Reference proteome</keyword>
<gene>
    <name evidence="6" type="ORF">SLS62_008129</name>
</gene>
<dbReference type="PANTHER" id="PTHR10272:SF7">
    <property type="entry name" value="PHOSPHOLIPASE-RELATED"/>
    <property type="match status" value="1"/>
</dbReference>
<feature type="region of interest" description="Disordered" evidence="5">
    <location>
        <begin position="391"/>
        <end position="413"/>
    </location>
</feature>
<dbReference type="Pfam" id="PF03403">
    <property type="entry name" value="PAF-AH_p_II"/>
    <property type="match status" value="1"/>
</dbReference>
<reference evidence="6 7" key="1">
    <citation type="submission" date="2024-02" db="EMBL/GenBank/DDBJ databases">
        <title>De novo assembly and annotation of 12 fungi associated with fruit tree decline syndrome in Ontario, Canada.</title>
        <authorList>
            <person name="Sulman M."/>
            <person name="Ellouze W."/>
            <person name="Ilyukhin E."/>
        </authorList>
    </citation>
    <scope>NUCLEOTIDE SEQUENCE [LARGE SCALE GENOMIC DNA]</scope>
    <source>
        <strain evidence="6 7">M11/M66-122</strain>
    </source>
</reference>
<dbReference type="AlphaFoldDB" id="A0AAN9UJV0"/>
<dbReference type="SUPFAM" id="SSF53474">
    <property type="entry name" value="alpha/beta-Hydrolases"/>
    <property type="match status" value="1"/>
</dbReference>
<dbReference type="PIRSF" id="PIRSF018169">
    <property type="entry name" value="PAF_acetylhydrolase"/>
    <property type="match status" value="1"/>
</dbReference>
<keyword evidence="1 4" id="KW-0378">Hydrolase</keyword>
<evidence type="ECO:0000256" key="4">
    <source>
        <dbReference type="PIRNR" id="PIRNR018169"/>
    </source>
</evidence>
<comment type="similarity">
    <text evidence="4">Belongs to the serine esterase family.</text>
</comment>
<proteinExistence type="inferred from homology"/>
<evidence type="ECO:0000256" key="1">
    <source>
        <dbReference type="ARBA" id="ARBA00022801"/>
    </source>
</evidence>
<dbReference type="GO" id="GO:0016042">
    <property type="term" value="P:lipid catabolic process"/>
    <property type="evidence" value="ECO:0007669"/>
    <property type="project" value="UniProtKB-KW"/>
</dbReference>
<dbReference type="PANTHER" id="PTHR10272">
    <property type="entry name" value="PLATELET-ACTIVATING FACTOR ACETYLHYDROLASE"/>
    <property type="match status" value="1"/>
</dbReference>
<evidence type="ECO:0000313" key="7">
    <source>
        <dbReference type="Proteomes" id="UP001320420"/>
    </source>
</evidence>
<feature type="compositionally biased region" description="Gly residues" evidence="5">
    <location>
        <begin position="530"/>
        <end position="540"/>
    </location>
</feature>
<dbReference type="GO" id="GO:0003847">
    <property type="term" value="F:1-alkyl-2-acetylglycerophosphocholine esterase activity"/>
    <property type="evidence" value="ECO:0007669"/>
    <property type="project" value="UniProtKB-UniRule"/>
</dbReference>
<dbReference type="InterPro" id="IPR016715">
    <property type="entry name" value="PAF_acetylhydro_eukaryote"/>
</dbReference>
<name>A0AAN9UJV0_9PEZI</name>
<dbReference type="InterPro" id="IPR029058">
    <property type="entry name" value="AB_hydrolase_fold"/>
</dbReference>
<evidence type="ECO:0000256" key="3">
    <source>
        <dbReference type="ARBA" id="ARBA00023098"/>
    </source>
</evidence>
<evidence type="ECO:0000313" key="6">
    <source>
        <dbReference type="EMBL" id="KAK7749385.1"/>
    </source>
</evidence>
<organism evidence="6 7">
    <name type="scientific">Diatrype stigma</name>
    <dbReference type="NCBI Taxonomy" id="117547"/>
    <lineage>
        <taxon>Eukaryota</taxon>
        <taxon>Fungi</taxon>
        <taxon>Dikarya</taxon>
        <taxon>Ascomycota</taxon>
        <taxon>Pezizomycotina</taxon>
        <taxon>Sordariomycetes</taxon>
        <taxon>Xylariomycetidae</taxon>
        <taxon>Xylariales</taxon>
        <taxon>Diatrypaceae</taxon>
        <taxon>Diatrype</taxon>
    </lineage>
</organism>
<dbReference type="Gene3D" id="3.40.50.1820">
    <property type="entry name" value="alpha/beta hydrolase"/>
    <property type="match status" value="1"/>
</dbReference>
<feature type="region of interest" description="Disordered" evidence="5">
    <location>
        <begin position="528"/>
        <end position="580"/>
    </location>
</feature>
<evidence type="ECO:0000256" key="5">
    <source>
        <dbReference type="SAM" id="MobiDB-lite"/>
    </source>
</evidence>
<sequence>MAQATGSSVSGKVASYLSRLNPIPRLPDYTGPYKVGTVDVEIPVSDLDSPAPAPAGASEIETIQFRIFYPAQPDSEGKRITWLPAPQRDHLAAYIRFIGVGPFWAHAASFLPRHLHYTSIPVIKNAPLLEPAATPNAKPNGRWPTAIFSHGLGGNRNAYSQIAGSLASHGVVVVCPEHRDGSAAVSFVRIPPTPAAATTATAAQAHNERWYLPRSQPQQRGNSKRRREIPYRRIPHDATDEVHALRDAQLRIRLWELGLLHEALLALDLDSSGNNNNSSHFANLNASTPAPALEQFAGRLHVRDPGSIAFMGHSFGAATVAQLLKSVYYADHPDVAAAAEPLYVPRPGSAIRAQITPRTVTVLLDMWCFPLLGKAQQALFDRPLPVYAGNVTADAGDDDDDDGGAEKGSPGPGGAALLAVGSQDFFKWKEHLHASARALSPDPRAPVVEASAFSSSPSTVAERRPRFFYVQKAAHLNQSDFGLLFPLLTRRVLGSEAPERALRLNLRAILQVLRENGVPVARTSFADLVDGGGGGSGDGSGRSSTSAGLDKLAAVEQEGKEDGSSGTGGEGLPAERNPPEIVVDGIHDDKAILDCSGNARIDCWEYVDVVGMGRADAEDVGTTATKESADDANGAAEKQEPEMASAIEPSVTNDEEAAAAVVGDIARAAGATTA</sequence>
<keyword evidence="2 4" id="KW-0442">Lipid degradation</keyword>
<comment type="catalytic activity">
    <reaction evidence="4">
        <text>a 1-O-alkyl-2-acetyl-sn-glycero-3-phosphocholine + H2O = a 1-O-alkyl-sn-glycero-3-phosphocholine + acetate + H(+)</text>
        <dbReference type="Rhea" id="RHEA:17777"/>
        <dbReference type="ChEBI" id="CHEBI:15377"/>
        <dbReference type="ChEBI" id="CHEBI:15378"/>
        <dbReference type="ChEBI" id="CHEBI:30089"/>
        <dbReference type="ChEBI" id="CHEBI:30909"/>
        <dbReference type="ChEBI" id="CHEBI:36707"/>
        <dbReference type="EC" id="3.1.1.47"/>
    </reaction>
</comment>
<evidence type="ECO:0000256" key="2">
    <source>
        <dbReference type="ARBA" id="ARBA00022963"/>
    </source>
</evidence>
<accession>A0AAN9UJV0</accession>
<dbReference type="EC" id="3.1.1.47" evidence="4"/>
<comment type="caution">
    <text evidence="6">The sequence shown here is derived from an EMBL/GenBank/DDBJ whole genome shotgun (WGS) entry which is preliminary data.</text>
</comment>
<keyword evidence="3 4" id="KW-0443">Lipid metabolism</keyword>
<protein>
    <recommendedName>
        <fullName evidence="4">Putative phospholipase</fullName>
        <ecNumber evidence="4">3.1.1.47</ecNumber>
    </recommendedName>
</protein>
<dbReference type="EMBL" id="JAKJXP020000073">
    <property type="protein sequence ID" value="KAK7749385.1"/>
    <property type="molecule type" value="Genomic_DNA"/>
</dbReference>
<feature type="region of interest" description="Disordered" evidence="5">
    <location>
        <begin position="621"/>
        <end position="644"/>
    </location>
</feature>